<reference evidence="8 9" key="1">
    <citation type="submission" date="2021-06" db="EMBL/GenBank/DDBJ databases">
        <authorList>
            <person name="Palmer J.M."/>
        </authorList>
    </citation>
    <scope>NUCLEOTIDE SEQUENCE [LARGE SCALE GENOMIC DNA]</scope>
    <source>
        <strain evidence="8 9">XR_2019</strain>
        <tissue evidence="8">Muscle</tissue>
    </source>
</reference>
<dbReference type="Gene3D" id="3.30.160.60">
    <property type="entry name" value="Classic Zinc Finger"/>
    <property type="match status" value="10"/>
</dbReference>
<dbReference type="PROSITE" id="PS50157">
    <property type="entry name" value="ZINC_FINGER_C2H2_2"/>
    <property type="match status" value="9"/>
</dbReference>
<evidence type="ECO:0000313" key="9">
    <source>
        <dbReference type="Proteomes" id="UP001444071"/>
    </source>
</evidence>
<accession>A0ABV0WDK0</accession>
<feature type="region of interest" description="Disordered" evidence="6">
    <location>
        <begin position="456"/>
        <end position="499"/>
    </location>
</feature>
<feature type="domain" description="C2H2-type" evidence="7">
    <location>
        <begin position="347"/>
        <end position="370"/>
    </location>
</feature>
<feature type="domain" description="C2H2-type" evidence="7">
    <location>
        <begin position="229"/>
        <end position="256"/>
    </location>
</feature>
<keyword evidence="4" id="KW-0862">Zinc</keyword>
<protein>
    <recommendedName>
        <fullName evidence="7">C2H2-type domain-containing protein</fullName>
    </recommendedName>
</protein>
<feature type="domain" description="C2H2-type" evidence="7">
    <location>
        <begin position="319"/>
        <end position="346"/>
    </location>
</feature>
<comment type="caution">
    <text evidence="8">The sequence shown here is derived from an EMBL/GenBank/DDBJ whole genome shotgun (WGS) entry which is preliminary data.</text>
</comment>
<keyword evidence="2" id="KW-0677">Repeat</keyword>
<feature type="non-terminal residue" evidence="8">
    <location>
        <position position="1"/>
    </location>
</feature>
<feature type="compositionally biased region" description="Basic and acidic residues" evidence="6">
    <location>
        <begin position="61"/>
        <end position="77"/>
    </location>
</feature>
<dbReference type="Pfam" id="PF00096">
    <property type="entry name" value="zf-C2H2"/>
    <property type="match status" value="7"/>
</dbReference>
<feature type="region of interest" description="Disordered" evidence="6">
    <location>
        <begin position="1"/>
        <end position="165"/>
    </location>
</feature>
<proteinExistence type="predicted"/>
<organism evidence="8 9">
    <name type="scientific">Xenotaenia resolanae</name>
    <dbReference type="NCBI Taxonomy" id="208358"/>
    <lineage>
        <taxon>Eukaryota</taxon>
        <taxon>Metazoa</taxon>
        <taxon>Chordata</taxon>
        <taxon>Craniata</taxon>
        <taxon>Vertebrata</taxon>
        <taxon>Euteleostomi</taxon>
        <taxon>Actinopterygii</taxon>
        <taxon>Neopterygii</taxon>
        <taxon>Teleostei</taxon>
        <taxon>Neoteleostei</taxon>
        <taxon>Acanthomorphata</taxon>
        <taxon>Ovalentaria</taxon>
        <taxon>Atherinomorphae</taxon>
        <taxon>Cyprinodontiformes</taxon>
        <taxon>Goodeidae</taxon>
        <taxon>Xenotaenia</taxon>
    </lineage>
</organism>
<evidence type="ECO:0000313" key="8">
    <source>
        <dbReference type="EMBL" id="MEQ2267647.1"/>
    </source>
</evidence>
<feature type="compositionally biased region" description="Basic and acidic residues" evidence="6">
    <location>
        <begin position="456"/>
        <end position="466"/>
    </location>
</feature>
<dbReference type="InterPro" id="IPR013087">
    <property type="entry name" value="Znf_C2H2_type"/>
</dbReference>
<keyword evidence="3 5" id="KW-0863">Zinc-finger</keyword>
<feature type="compositionally biased region" description="Basic residues" evidence="6">
    <location>
        <begin position="51"/>
        <end position="60"/>
    </location>
</feature>
<evidence type="ECO:0000256" key="2">
    <source>
        <dbReference type="ARBA" id="ARBA00022737"/>
    </source>
</evidence>
<keyword evidence="1" id="KW-0479">Metal-binding</keyword>
<dbReference type="PANTHER" id="PTHR24408:SF58">
    <property type="entry name" value="TRANSCRIPTION FACTOR (TFIIIA), PUTATIVE (AFU_ORTHOLOGUE AFUA_1G05150)-RELATED"/>
    <property type="match status" value="1"/>
</dbReference>
<feature type="domain" description="C2H2-type" evidence="7">
    <location>
        <begin position="402"/>
        <end position="430"/>
    </location>
</feature>
<feature type="domain" description="C2H2-type" evidence="7">
    <location>
        <begin position="291"/>
        <end position="318"/>
    </location>
</feature>
<evidence type="ECO:0000256" key="5">
    <source>
        <dbReference type="PROSITE-ProRule" id="PRU00042"/>
    </source>
</evidence>
<feature type="compositionally biased region" description="Basic and acidic residues" evidence="6">
    <location>
        <begin position="21"/>
        <end position="40"/>
    </location>
</feature>
<keyword evidence="9" id="KW-1185">Reference proteome</keyword>
<dbReference type="SUPFAM" id="SSF57667">
    <property type="entry name" value="beta-beta-alpha zinc fingers"/>
    <property type="match status" value="5"/>
</dbReference>
<dbReference type="PROSITE" id="PS00028">
    <property type="entry name" value="ZINC_FINGER_C2H2_1"/>
    <property type="match status" value="9"/>
</dbReference>
<dbReference type="Proteomes" id="UP001444071">
    <property type="component" value="Unassembled WGS sequence"/>
</dbReference>
<feature type="domain" description="C2H2-type" evidence="7">
    <location>
        <begin position="173"/>
        <end position="200"/>
    </location>
</feature>
<gene>
    <name evidence="8" type="ORF">XENORESO_008634</name>
</gene>
<evidence type="ECO:0000259" key="7">
    <source>
        <dbReference type="PROSITE" id="PS50157"/>
    </source>
</evidence>
<name>A0ABV0WDK0_9TELE</name>
<evidence type="ECO:0000256" key="4">
    <source>
        <dbReference type="ARBA" id="ARBA00022833"/>
    </source>
</evidence>
<evidence type="ECO:0000256" key="6">
    <source>
        <dbReference type="SAM" id="MobiDB-lite"/>
    </source>
</evidence>
<feature type="compositionally biased region" description="Basic residues" evidence="6">
    <location>
        <begin position="478"/>
        <end position="491"/>
    </location>
</feature>
<feature type="domain" description="C2H2-type" evidence="7">
    <location>
        <begin position="374"/>
        <end position="401"/>
    </location>
</feature>
<dbReference type="InterPro" id="IPR036236">
    <property type="entry name" value="Znf_C2H2_sf"/>
</dbReference>
<feature type="domain" description="C2H2-type" evidence="7">
    <location>
        <begin position="201"/>
        <end position="228"/>
    </location>
</feature>
<dbReference type="PANTHER" id="PTHR24408">
    <property type="entry name" value="ZINC FINGER PROTEIN"/>
    <property type="match status" value="1"/>
</dbReference>
<evidence type="ECO:0000256" key="3">
    <source>
        <dbReference type="ARBA" id="ARBA00022771"/>
    </source>
</evidence>
<evidence type="ECO:0000256" key="1">
    <source>
        <dbReference type="ARBA" id="ARBA00022723"/>
    </source>
</evidence>
<dbReference type="EMBL" id="JAHRIM010042774">
    <property type="protein sequence ID" value="MEQ2267647.1"/>
    <property type="molecule type" value="Genomic_DNA"/>
</dbReference>
<dbReference type="SMART" id="SM00355">
    <property type="entry name" value="ZnF_C2H2"/>
    <property type="match status" value="10"/>
</dbReference>
<feature type="domain" description="C2H2-type" evidence="7">
    <location>
        <begin position="257"/>
        <end position="284"/>
    </location>
</feature>
<sequence length="616" mass="69795">RNVKLSKKADTDVTNKTNLLENEKVEEKRKTLQSEEEQHRQTVIKQSRSSAQRRKRRMKTIRHEPSSDCDKEQDRSTDTAAMVDESRLPAPPAVRFSSRLAAKPRRVHSTSVRSGRPPARRDSSKQTEGQSRILAEAPTVSCTTPPPETESIGAASPAKEAPKWQPEIRERRYRCTSCGKRFYQLGHLRKHQFSHTDEKPFSCQDCGKNYTSSESFRVHQMSHRGERPFSCPHCEKTYGLKRDLKEHLVLHTGEKPYTCEHCGKSFARRPSLRVHRLLHCSRRVYMQSPKVQCTVCSKQLANPNSLRNHMKLHTGEKPHICQHCGKRFSQKGNLESHLRVHSGERPFPCPECLQTFTQKSDLQRHMFSHTEGGFLCSFCGRTLRDPHSLKYHERLHTGERPHRCSICGKGYTMATKLTRHMRSSHLKEKPYSCSCGAAYALKQSLLRHQAQHRAVRGAETEVEKTDGNGSNEEAAGRSHLKPIRGRPKKTVHPAETGEKDEWEVKQTTGQAKEKEKDEKFKIVKTSTAEVAGNVQHAVVYLHTEDLSAVTSRPLLLSTDGSLPAGTESELLEVVISDCTEQCIMVQEQQGVGELLILQEEADELCTVAQTVEINTA</sequence>